<evidence type="ECO:0000313" key="3">
    <source>
        <dbReference type="Proteomes" id="UP000198967"/>
    </source>
</evidence>
<dbReference type="OrthoDB" id="9896947at2"/>
<sequence length="198" mass="21968">MRTRGLVQRLPPAVVEEPAGFGVEPVRGYRPGDFLLSRASRPLNHRLIRFGQRLRLPAEDRHYASYTHAALVVSERGDLIEAVGEGVRDGSIRSYVRDHTMYQVVRIEASEDDRRKVVEFAEFVREARAPYAFLALVSVTLWAFTSARLTFFLDGSFTCSGLVAEGLERTGALFGTSSARIMPAQLAAFFGAPLPPEP</sequence>
<keyword evidence="3" id="KW-1185">Reference proteome</keyword>
<accession>A0A1G7XDI1</accession>
<keyword evidence="1" id="KW-0472">Membrane</keyword>
<keyword evidence="1" id="KW-0812">Transmembrane</keyword>
<dbReference type="STRING" id="366584.SAMN05216377_115161"/>
<feature type="transmembrane region" description="Helical" evidence="1">
    <location>
        <begin position="131"/>
        <end position="153"/>
    </location>
</feature>
<dbReference type="Proteomes" id="UP000198967">
    <property type="component" value="Unassembled WGS sequence"/>
</dbReference>
<organism evidence="2 3">
    <name type="scientific">Pseudonocardia oroxyli</name>
    <dbReference type="NCBI Taxonomy" id="366584"/>
    <lineage>
        <taxon>Bacteria</taxon>
        <taxon>Bacillati</taxon>
        <taxon>Actinomycetota</taxon>
        <taxon>Actinomycetes</taxon>
        <taxon>Pseudonocardiales</taxon>
        <taxon>Pseudonocardiaceae</taxon>
        <taxon>Pseudonocardia</taxon>
    </lineage>
</organism>
<dbReference type="SUPFAM" id="SSF54001">
    <property type="entry name" value="Cysteine proteinases"/>
    <property type="match status" value="1"/>
</dbReference>
<protein>
    <recommendedName>
        <fullName evidence="4">Permuted papain-like amidase enzyme, YaeF/YiiX, C92 family</fullName>
    </recommendedName>
</protein>
<proteinExistence type="predicted"/>
<dbReference type="EMBL" id="FNBE01000015">
    <property type="protein sequence ID" value="SDG82111.1"/>
    <property type="molecule type" value="Genomic_DNA"/>
</dbReference>
<reference evidence="2 3" key="1">
    <citation type="submission" date="2016-10" db="EMBL/GenBank/DDBJ databases">
        <authorList>
            <person name="de Groot N.N."/>
        </authorList>
    </citation>
    <scope>NUCLEOTIDE SEQUENCE [LARGE SCALE GENOMIC DNA]</scope>
    <source>
        <strain evidence="2 3">CGMCC 4.3143</strain>
    </source>
</reference>
<dbReference type="RefSeq" id="WP_143030164.1">
    <property type="nucleotide sequence ID" value="NZ_FNBE01000015.1"/>
</dbReference>
<keyword evidence="1" id="KW-1133">Transmembrane helix</keyword>
<dbReference type="InterPro" id="IPR038765">
    <property type="entry name" value="Papain-like_cys_pep_sf"/>
</dbReference>
<dbReference type="Gene3D" id="3.90.1720.10">
    <property type="entry name" value="endopeptidase domain like (from Nostoc punctiforme)"/>
    <property type="match status" value="1"/>
</dbReference>
<evidence type="ECO:0008006" key="4">
    <source>
        <dbReference type="Google" id="ProtNLM"/>
    </source>
</evidence>
<gene>
    <name evidence="2" type="ORF">SAMN05216377_115161</name>
</gene>
<evidence type="ECO:0000256" key="1">
    <source>
        <dbReference type="SAM" id="Phobius"/>
    </source>
</evidence>
<name>A0A1G7XDI1_PSEOR</name>
<evidence type="ECO:0000313" key="2">
    <source>
        <dbReference type="EMBL" id="SDG82111.1"/>
    </source>
</evidence>
<dbReference type="AlphaFoldDB" id="A0A1G7XDI1"/>